<dbReference type="PANTHER" id="PTHR43877">
    <property type="entry name" value="AMINOALKYLPHOSPHONATE N-ACETYLTRANSFERASE-RELATED-RELATED"/>
    <property type="match status" value="1"/>
</dbReference>
<dbReference type="SUPFAM" id="SSF55729">
    <property type="entry name" value="Acyl-CoA N-acyltransferases (Nat)"/>
    <property type="match status" value="1"/>
</dbReference>
<dbReference type="InterPro" id="IPR050832">
    <property type="entry name" value="Bact_Acetyltransf"/>
</dbReference>
<dbReference type="Gene3D" id="3.40.630.30">
    <property type="match status" value="1"/>
</dbReference>
<evidence type="ECO:0000256" key="2">
    <source>
        <dbReference type="ARBA" id="ARBA00023315"/>
    </source>
</evidence>
<dbReference type="RefSeq" id="WP_157707761.1">
    <property type="nucleotide sequence ID" value="NZ_CP034348.1"/>
</dbReference>
<evidence type="ECO:0000256" key="1">
    <source>
        <dbReference type="ARBA" id="ARBA00022679"/>
    </source>
</evidence>
<name>A0A6I6IPK4_9RHOB</name>
<dbReference type="AlphaFoldDB" id="A0A6I6IPK4"/>
<gene>
    <name evidence="4" type="ORF">EI983_12700</name>
</gene>
<proteinExistence type="predicted"/>
<evidence type="ECO:0000313" key="4">
    <source>
        <dbReference type="EMBL" id="QGX99080.1"/>
    </source>
</evidence>
<dbReference type="PROSITE" id="PS51186">
    <property type="entry name" value="GNAT"/>
    <property type="match status" value="1"/>
</dbReference>
<dbReference type="GO" id="GO:0016747">
    <property type="term" value="F:acyltransferase activity, transferring groups other than amino-acyl groups"/>
    <property type="evidence" value="ECO:0007669"/>
    <property type="project" value="InterPro"/>
</dbReference>
<protein>
    <submittedName>
        <fullName evidence="4">N-acetyltransferase</fullName>
    </submittedName>
</protein>
<evidence type="ECO:0000259" key="3">
    <source>
        <dbReference type="PROSITE" id="PS51186"/>
    </source>
</evidence>
<keyword evidence="1 4" id="KW-0808">Transferase</keyword>
<dbReference type="KEGG" id="rom:EI983_12700"/>
<reference evidence="5" key="1">
    <citation type="submission" date="2018-12" db="EMBL/GenBank/DDBJ databases">
        <title>Complete genome sequence of Roseovarius sp. MME-070.</title>
        <authorList>
            <person name="Nam Y.-D."/>
            <person name="Kang J."/>
            <person name="Chung W.-H."/>
            <person name="Park Y.S."/>
        </authorList>
    </citation>
    <scope>NUCLEOTIDE SEQUENCE [LARGE SCALE GENOMIC DNA]</scope>
    <source>
        <strain evidence="5">MME-070</strain>
    </source>
</reference>
<dbReference type="InterPro" id="IPR000182">
    <property type="entry name" value="GNAT_dom"/>
</dbReference>
<keyword evidence="2" id="KW-0012">Acyltransferase</keyword>
<feature type="domain" description="N-acetyltransferase" evidence="3">
    <location>
        <begin position="4"/>
        <end position="160"/>
    </location>
</feature>
<accession>A0A6I6IPK4</accession>
<dbReference type="Pfam" id="PF00583">
    <property type="entry name" value="Acetyltransf_1"/>
    <property type="match status" value="1"/>
</dbReference>
<dbReference type="CDD" id="cd04301">
    <property type="entry name" value="NAT_SF"/>
    <property type="match status" value="1"/>
</dbReference>
<dbReference type="OrthoDB" id="9805924at2"/>
<dbReference type="InterPro" id="IPR016181">
    <property type="entry name" value="Acyl_CoA_acyltransferase"/>
</dbReference>
<sequence length="160" mass="17127">MERFRLLDATPAHVPLLQAGLAALSAELGDPHRIEEGVLHSALFAPKPACHGVLALDADDALEAVALFSPVVSTSTGGAGAYVSDLWVAEHMRGSGLGYALLCHVAQRAQTFWQARFIRLVSYAHNMGARGFYARLGFVEKGDDLVLQLSGEAFEHLEGT</sequence>
<dbReference type="EMBL" id="CP034348">
    <property type="protein sequence ID" value="QGX99080.1"/>
    <property type="molecule type" value="Genomic_DNA"/>
</dbReference>
<dbReference type="Proteomes" id="UP000428330">
    <property type="component" value="Chromosome"/>
</dbReference>
<keyword evidence="5" id="KW-1185">Reference proteome</keyword>
<dbReference type="PANTHER" id="PTHR43877:SF2">
    <property type="entry name" value="AMINOALKYLPHOSPHONATE N-ACETYLTRANSFERASE-RELATED"/>
    <property type="match status" value="1"/>
</dbReference>
<organism evidence="4 5">
    <name type="scientific">Roseovarius faecimaris</name>
    <dbReference type="NCBI Taxonomy" id="2494550"/>
    <lineage>
        <taxon>Bacteria</taxon>
        <taxon>Pseudomonadati</taxon>
        <taxon>Pseudomonadota</taxon>
        <taxon>Alphaproteobacteria</taxon>
        <taxon>Rhodobacterales</taxon>
        <taxon>Roseobacteraceae</taxon>
        <taxon>Roseovarius</taxon>
    </lineage>
</organism>
<evidence type="ECO:0000313" key="5">
    <source>
        <dbReference type="Proteomes" id="UP000428330"/>
    </source>
</evidence>